<feature type="region of interest" description="Disordered" evidence="1">
    <location>
        <begin position="124"/>
        <end position="143"/>
    </location>
</feature>
<evidence type="ECO:0000256" key="1">
    <source>
        <dbReference type="SAM" id="MobiDB-lite"/>
    </source>
</evidence>
<evidence type="ECO:0000313" key="3">
    <source>
        <dbReference type="EMBL" id="PXY22207.1"/>
    </source>
</evidence>
<keyword evidence="4" id="KW-1185">Reference proteome</keyword>
<keyword evidence="2" id="KW-0472">Membrane</keyword>
<dbReference type="AlphaFoldDB" id="A0A2V4ANQ6"/>
<proteinExistence type="predicted"/>
<dbReference type="OrthoDB" id="3698303at2"/>
<organism evidence="3 4">
    <name type="scientific">Prauserella muralis</name>
    <dbReference type="NCBI Taxonomy" id="588067"/>
    <lineage>
        <taxon>Bacteria</taxon>
        <taxon>Bacillati</taxon>
        <taxon>Actinomycetota</taxon>
        <taxon>Actinomycetes</taxon>
        <taxon>Pseudonocardiales</taxon>
        <taxon>Pseudonocardiaceae</taxon>
        <taxon>Prauserella</taxon>
    </lineage>
</organism>
<dbReference type="RefSeq" id="WP_112282809.1">
    <property type="nucleotide sequence ID" value="NZ_MASW01000005.1"/>
</dbReference>
<reference evidence="3 4" key="1">
    <citation type="submission" date="2016-07" db="EMBL/GenBank/DDBJ databases">
        <title>Draft genome sequence of Prauserella muralis DSM 45305, isolated from a mould-covered wall in an indoor environment.</title>
        <authorList>
            <person name="Ruckert C."/>
            <person name="Albersmeier A."/>
            <person name="Jiang C.-L."/>
            <person name="Jiang Y."/>
            <person name="Kalinowski J."/>
            <person name="Schneider O."/>
            <person name="Winkler A."/>
            <person name="Zotchev S.B."/>
        </authorList>
    </citation>
    <scope>NUCLEOTIDE SEQUENCE [LARGE SCALE GENOMIC DNA]</scope>
    <source>
        <strain evidence="3 4">DSM 45305</strain>
    </source>
</reference>
<feature type="transmembrane region" description="Helical" evidence="2">
    <location>
        <begin position="34"/>
        <end position="54"/>
    </location>
</feature>
<feature type="transmembrane region" description="Helical" evidence="2">
    <location>
        <begin position="7"/>
        <end position="28"/>
    </location>
</feature>
<evidence type="ECO:0000313" key="4">
    <source>
        <dbReference type="Proteomes" id="UP000249915"/>
    </source>
</evidence>
<comment type="caution">
    <text evidence="3">The sequence shown here is derived from an EMBL/GenBank/DDBJ whole genome shotgun (WGS) entry which is preliminary data.</text>
</comment>
<feature type="compositionally biased region" description="Polar residues" evidence="1">
    <location>
        <begin position="124"/>
        <end position="133"/>
    </location>
</feature>
<accession>A0A2V4ANQ6</accession>
<keyword evidence="2" id="KW-0812">Transmembrane</keyword>
<dbReference type="Proteomes" id="UP000249915">
    <property type="component" value="Unassembled WGS sequence"/>
</dbReference>
<name>A0A2V4ANQ6_9PSEU</name>
<keyword evidence="2" id="KW-1133">Transmembrane helix</keyword>
<dbReference type="EMBL" id="MASW01000005">
    <property type="protein sequence ID" value="PXY22207.1"/>
    <property type="molecule type" value="Genomic_DNA"/>
</dbReference>
<sequence>MNPALKPVLVVLGWAAFNAVLVLLMLVYGENALFIGMYGAAVGLALLVAGAVFLGRRDPAGQGRRTVAVASQSGLLFALAAVLAGAGLIFGYWLTGFAIIPLLAALARQRKEVLPRGAAPAATEVSTLHSQRPQGGDGGPVAKGVKAATATVVAAKAAGWWRRRRRSSRT</sequence>
<protein>
    <submittedName>
        <fullName evidence="3">Uncharacterized protein</fullName>
    </submittedName>
</protein>
<evidence type="ECO:0000256" key="2">
    <source>
        <dbReference type="SAM" id="Phobius"/>
    </source>
</evidence>
<gene>
    <name evidence="3" type="ORF">BAY60_20165</name>
</gene>